<evidence type="ECO:0000259" key="1">
    <source>
        <dbReference type="Pfam" id="PF20516"/>
    </source>
</evidence>
<dbReference type="EMBL" id="MRCY01000560">
    <property type="protein sequence ID" value="RKK83376.1"/>
    <property type="molecule type" value="Genomic_DNA"/>
</dbReference>
<dbReference type="VEuPathDB" id="FungiDB:HZS61_005109"/>
<dbReference type="AlphaFoldDB" id="A0A420NT27"/>
<dbReference type="VEuPathDB" id="FungiDB:FOXG_16655"/>
<protein>
    <recommendedName>
        <fullName evidence="1">PD-(D/E)XK nuclease-like domain-containing protein</fullName>
    </recommendedName>
</protein>
<evidence type="ECO:0000313" key="2">
    <source>
        <dbReference type="EMBL" id="RKK83376.1"/>
    </source>
</evidence>
<reference evidence="2 3" key="1">
    <citation type="journal article" date="2018" name="Sci. Rep.">
        <title>Characterisation of pathogen-specific regions and novel effector candidates in Fusarium oxysporum f. sp. cepae.</title>
        <authorList>
            <person name="Armitage A.D."/>
            <person name="Taylor A."/>
            <person name="Sobczyk M.K."/>
            <person name="Baxter L."/>
            <person name="Greenfield B.P."/>
            <person name="Bates H.J."/>
            <person name="Wilson F."/>
            <person name="Jackson A.C."/>
            <person name="Ott S."/>
            <person name="Harrison R.J."/>
            <person name="Clarkson J.P."/>
        </authorList>
    </citation>
    <scope>NUCLEOTIDE SEQUENCE [LARGE SCALE GENOMIC DNA]</scope>
    <source>
        <strain evidence="2 3">Fo_A28</strain>
    </source>
</reference>
<evidence type="ECO:0000313" key="3">
    <source>
        <dbReference type="Proteomes" id="UP000285860"/>
    </source>
</evidence>
<gene>
    <name evidence="2" type="ORF">BFJ68_g17441</name>
</gene>
<dbReference type="VEuPathDB" id="FungiDB:FOZG_18477"/>
<dbReference type="Pfam" id="PF20516">
    <property type="entry name" value="PDDEXK_12"/>
    <property type="match status" value="1"/>
</dbReference>
<dbReference type="VEuPathDB" id="FungiDB:FOMG_18391"/>
<sequence>MKQLRYAATQDAGFTTVPFVDNVQRLPPSLQKIRQELVNIGYGAAMLPQTPQPSQWRIPLVPLIHRLVSRAAECQRHNEGESSWNNDIHDSVLAWVFRETEDVAMFDYRYCTGAQIIQEYRPICTSSKSIDFCICIKPLEAGVEGQKIPEAIMTWPGISISHTEWGNFCRHPIALSMETKRQAEWEKALLQIATWHSAQWRALQVSTKVETIEFLAGVIVQGHSLLVLVASTLEDGVSTLYHQISLGSTESHFDLFKLLRALQCLASWIKDTYWPAFRADILKLPATEQKG</sequence>
<dbReference type="VEuPathDB" id="FungiDB:FOC1_g10000527"/>
<feature type="domain" description="PD-(D/E)XK nuclease-like" evidence="1">
    <location>
        <begin position="52"/>
        <end position="274"/>
    </location>
</feature>
<name>A0A420NT27_FUSOX</name>
<dbReference type="VEuPathDB" id="FungiDB:FOIG_16846"/>
<comment type="caution">
    <text evidence="2">The sequence shown here is derived from an EMBL/GenBank/DDBJ whole genome shotgun (WGS) entry which is preliminary data.</text>
</comment>
<accession>A0A420NT27</accession>
<dbReference type="InterPro" id="IPR046797">
    <property type="entry name" value="PDDEXK_12"/>
</dbReference>
<dbReference type="Proteomes" id="UP000285860">
    <property type="component" value="Unassembled WGS sequence"/>
</dbReference>
<proteinExistence type="predicted"/>
<organism evidence="2 3">
    <name type="scientific">Fusarium oxysporum</name>
    <name type="common">Fusarium vascular wilt</name>
    <dbReference type="NCBI Taxonomy" id="5507"/>
    <lineage>
        <taxon>Eukaryota</taxon>
        <taxon>Fungi</taxon>
        <taxon>Dikarya</taxon>
        <taxon>Ascomycota</taxon>
        <taxon>Pezizomycotina</taxon>
        <taxon>Sordariomycetes</taxon>
        <taxon>Hypocreomycetidae</taxon>
        <taxon>Hypocreales</taxon>
        <taxon>Nectriaceae</taxon>
        <taxon>Fusarium</taxon>
        <taxon>Fusarium oxysporum species complex</taxon>
    </lineage>
</organism>
<dbReference type="VEuPathDB" id="FungiDB:FOC4_g10000752"/>